<feature type="compositionally biased region" description="Low complexity" evidence="1">
    <location>
        <begin position="49"/>
        <end position="85"/>
    </location>
</feature>
<evidence type="ECO:0000259" key="2">
    <source>
        <dbReference type="PROSITE" id="PS50238"/>
    </source>
</evidence>
<feature type="compositionally biased region" description="Basic and acidic residues" evidence="1">
    <location>
        <begin position="24"/>
        <end position="34"/>
    </location>
</feature>
<feature type="compositionally biased region" description="Basic residues" evidence="1">
    <location>
        <begin position="86"/>
        <end position="102"/>
    </location>
</feature>
<dbReference type="PANTHER" id="PTHR12783">
    <property type="entry name" value="RALA BINDING PROTEIN 1 RALBP1"/>
    <property type="match status" value="1"/>
</dbReference>
<dbReference type="GO" id="GO:0031267">
    <property type="term" value="F:small GTPase binding"/>
    <property type="evidence" value="ECO:0007669"/>
    <property type="project" value="InterPro"/>
</dbReference>
<dbReference type="SMART" id="SM00324">
    <property type="entry name" value="RhoGAP"/>
    <property type="match status" value="1"/>
</dbReference>
<dbReference type="Gene3D" id="1.10.555.10">
    <property type="entry name" value="Rho GTPase activation protein"/>
    <property type="match status" value="1"/>
</dbReference>
<feature type="region of interest" description="Disordered" evidence="1">
    <location>
        <begin position="1"/>
        <end position="126"/>
    </location>
</feature>
<dbReference type="PANTHER" id="PTHR12783:SF5">
    <property type="entry name" value="RALA-BINDING PROTEIN 1"/>
    <property type="match status" value="1"/>
</dbReference>
<feature type="compositionally biased region" description="Basic and acidic residues" evidence="1">
    <location>
        <begin position="1"/>
        <end position="16"/>
    </location>
</feature>
<dbReference type="Proteomes" id="UP000215902">
    <property type="component" value="Unassembled WGS sequence"/>
</dbReference>
<proteinExistence type="predicted"/>
<feature type="compositionally biased region" description="Polar residues" evidence="1">
    <location>
        <begin position="531"/>
        <end position="541"/>
    </location>
</feature>
<feature type="compositionally biased region" description="Low complexity" evidence="1">
    <location>
        <begin position="545"/>
        <end position="570"/>
    </location>
</feature>
<dbReference type="GO" id="GO:0005096">
    <property type="term" value="F:GTPase activator activity"/>
    <property type="evidence" value="ECO:0007669"/>
    <property type="project" value="InterPro"/>
</dbReference>
<name>A0A267E4K0_9PLAT</name>
<evidence type="ECO:0000313" key="4">
    <source>
        <dbReference type="EMBL" id="PAA86906.1"/>
    </source>
</evidence>
<dbReference type="InterPro" id="IPR039767">
    <property type="entry name" value="RALBP1"/>
</dbReference>
<dbReference type="GO" id="GO:0007264">
    <property type="term" value="P:small GTPase-mediated signal transduction"/>
    <property type="evidence" value="ECO:0007669"/>
    <property type="project" value="InterPro"/>
</dbReference>
<dbReference type="EMBL" id="NIVC01002617">
    <property type="protein sequence ID" value="PAA56468.1"/>
    <property type="molecule type" value="Genomic_DNA"/>
</dbReference>
<reference evidence="3 5" key="1">
    <citation type="submission" date="2017-06" db="EMBL/GenBank/DDBJ databases">
        <title>A platform for efficient transgenesis in Macrostomum lignano, a flatworm model organism for stem cell research.</title>
        <authorList>
            <person name="Berezikov E."/>
        </authorList>
    </citation>
    <scope>NUCLEOTIDE SEQUENCE [LARGE SCALE GENOMIC DNA]</scope>
    <source>
        <strain evidence="3">DV1</strain>
        <tissue evidence="3">Whole organism</tissue>
    </source>
</reference>
<dbReference type="SUPFAM" id="SSF48350">
    <property type="entry name" value="GTPase activation domain, GAP"/>
    <property type="match status" value="1"/>
</dbReference>
<feature type="region of interest" description="Disordered" evidence="1">
    <location>
        <begin position="446"/>
        <end position="470"/>
    </location>
</feature>
<accession>A0A267E4K0</accession>
<feature type="compositionally biased region" description="Low complexity" evidence="1">
    <location>
        <begin position="451"/>
        <end position="470"/>
    </location>
</feature>
<comment type="caution">
    <text evidence="3">The sequence shown here is derived from an EMBL/GenBank/DDBJ whole genome shotgun (WGS) entry which is preliminary data.</text>
</comment>
<feature type="compositionally biased region" description="Acidic residues" evidence="1">
    <location>
        <begin position="645"/>
        <end position="678"/>
    </location>
</feature>
<dbReference type="EMBL" id="NIVC01000259">
    <property type="protein sequence ID" value="PAA86906.1"/>
    <property type="molecule type" value="Genomic_DNA"/>
</dbReference>
<gene>
    <name evidence="4" type="ORF">BOX15_Mlig007423g2</name>
    <name evidence="3" type="ORF">BOX15_Mlig007423g3</name>
</gene>
<dbReference type="STRING" id="282301.A0A267E4K0"/>
<feature type="compositionally biased region" description="Pro residues" evidence="1">
    <location>
        <begin position="571"/>
        <end position="605"/>
    </location>
</feature>
<dbReference type="InterPro" id="IPR000198">
    <property type="entry name" value="RhoGAP_dom"/>
</dbReference>
<evidence type="ECO:0000313" key="5">
    <source>
        <dbReference type="Proteomes" id="UP000215902"/>
    </source>
</evidence>
<feature type="compositionally biased region" description="Basic and acidic residues" evidence="1">
    <location>
        <begin position="753"/>
        <end position="763"/>
    </location>
</feature>
<feature type="region of interest" description="Disordered" evidence="1">
    <location>
        <begin position="531"/>
        <end position="686"/>
    </location>
</feature>
<feature type="domain" description="Rho-GAP" evidence="2">
    <location>
        <begin position="138"/>
        <end position="346"/>
    </location>
</feature>
<sequence>MTDFDQDRTPRREDKKEKKKREKEKRDHGYHQFEDDSASIDAVVLQPHSSYGDSAASGSAAAAAPAGSSAASSGQQANPAGTLSPKAKKTKSFKLPTKKSILKKGSTDKDDKKQKKLRRKNLKDEVEQLTPNRPVFGVPLALAVQRSKSHDGVALPACFRECIDFVEANALSCEGIYRVSGVKSKVQAIIRAYNLHLSVELSDYDPFVVASVVKNFIRELPECVLTEKLLPEFEGSWSIRDPKQKVETFQRLLSSLPAPNYMLLAYTLLHMSHVVAHQAQNKMSLQNVSIVLSPTMQISHKVLHVFFSHLDELFSGVVIKRYVAPLRPQARMEIPETLEDVEAELAKQESLLEWLHQELSALKSDGLDSQDKSNLIWEVQRVVTALKRKKSLIEMDDIEAIESELLKQETSLNRLHATLTGCPTDDQETQDQLWEVQRTITMLKRKLRKTAGAPRPSLPGGPASGATASVAGAGSIRGSASADHVNSAAGGIAKSPSFPTPGSGIRPDMTALEENLELNLALRRVNVQVHQPSGTAETPQLPQAPEQVQQTQPSSVQQPLPQPQSQQPQTLPQPQPQQQPPPQPSPPEPPQEPPQPYEAPPPEPGPLNRLDSLRESSRCGDSSIADTDTDVELYALTRNPPPLELQEDEPDESGTEEGDGEYEEDEAEEEEEEADDDDGQARQDLDQLAYRLEEEENQLLCASEVEEETADLLAVVEDLRRLRLEEEELAQLSDELGMRVARERQEMDRLRAEIDRWANRDQRPAGGPDNCPDTSSSASSDSEDESDSALLEQWHFFREDNHRLVKENADLAERLQKERMLCAEYRVQLRVQAAYGPLISIGL</sequence>
<organism evidence="3 5">
    <name type="scientific">Macrostomum lignano</name>
    <dbReference type="NCBI Taxonomy" id="282301"/>
    <lineage>
        <taxon>Eukaryota</taxon>
        <taxon>Metazoa</taxon>
        <taxon>Spiralia</taxon>
        <taxon>Lophotrochozoa</taxon>
        <taxon>Platyhelminthes</taxon>
        <taxon>Rhabditophora</taxon>
        <taxon>Macrostomorpha</taxon>
        <taxon>Macrostomida</taxon>
        <taxon>Macrostomidae</taxon>
        <taxon>Macrostomum</taxon>
    </lineage>
</organism>
<feature type="region of interest" description="Disordered" evidence="1">
    <location>
        <begin position="753"/>
        <end position="785"/>
    </location>
</feature>
<dbReference type="AlphaFoldDB" id="A0A267E4K0"/>
<dbReference type="PROSITE" id="PS50238">
    <property type="entry name" value="RHOGAP"/>
    <property type="match status" value="1"/>
</dbReference>
<dbReference type="InterPro" id="IPR008936">
    <property type="entry name" value="Rho_GTPase_activation_prot"/>
</dbReference>
<evidence type="ECO:0000256" key="1">
    <source>
        <dbReference type="SAM" id="MobiDB-lite"/>
    </source>
</evidence>
<dbReference type="Pfam" id="PF00620">
    <property type="entry name" value="RhoGAP"/>
    <property type="match status" value="1"/>
</dbReference>
<dbReference type="Gene3D" id="1.20.58.90">
    <property type="match status" value="2"/>
</dbReference>
<keyword evidence="5" id="KW-1185">Reference proteome</keyword>
<feature type="region of interest" description="Disordered" evidence="1">
    <location>
        <begin position="487"/>
        <end position="508"/>
    </location>
</feature>
<dbReference type="OrthoDB" id="10033734at2759"/>
<protein>
    <recommendedName>
        <fullName evidence="2">Rho-GAP domain-containing protein</fullName>
    </recommendedName>
</protein>
<evidence type="ECO:0000313" key="3">
    <source>
        <dbReference type="EMBL" id="PAA56468.1"/>
    </source>
</evidence>